<reference evidence="2 3" key="1">
    <citation type="submission" date="2018-06" db="EMBL/GenBank/DDBJ databases">
        <authorList>
            <consortium name="Pathogen Informatics"/>
            <person name="Doyle S."/>
        </authorList>
    </citation>
    <scope>NUCLEOTIDE SEQUENCE [LARGE SCALE GENOMIC DNA]</scope>
    <source>
        <strain evidence="2 3">NCTC10738</strain>
    </source>
</reference>
<dbReference type="Proteomes" id="UP000254069">
    <property type="component" value="Unassembled WGS sequence"/>
</dbReference>
<sequence length="128" mass="13794">MALTNEDRARGGRNGSRKGIPNKKTLARRLVAGLAETGSAEATLKTVQEVLEGKHGSALRLEIAKMVIEAGLNTNKELELARVKANLKSKELALASLLRQSSKSESATLYASIDYDGEVIDDDEPDED</sequence>
<evidence type="ECO:0008006" key="4">
    <source>
        <dbReference type="Google" id="ProtNLM"/>
    </source>
</evidence>
<evidence type="ECO:0000256" key="1">
    <source>
        <dbReference type="SAM" id="MobiDB-lite"/>
    </source>
</evidence>
<feature type="region of interest" description="Disordered" evidence="1">
    <location>
        <begin position="1"/>
        <end position="22"/>
    </location>
</feature>
<keyword evidence="3" id="KW-1185">Reference proteome</keyword>
<name>A0A379YJW4_9GAMM</name>
<dbReference type="RefSeq" id="WP_115388979.1">
    <property type="nucleotide sequence ID" value="NZ_JADZHC010000038.1"/>
</dbReference>
<gene>
    <name evidence="2" type="ORF">NCTC10738_00172</name>
</gene>
<feature type="compositionally biased region" description="Basic and acidic residues" evidence="1">
    <location>
        <begin position="1"/>
        <end position="10"/>
    </location>
</feature>
<evidence type="ECO:0000313" key="3">
    <source>
        <dbReference type="Proteomes" id="UP000254069"/>
    </source>
</evidence>
<proteinExistence type="predicted"/>
<dbReference type="AlphaFoldDB" id="A0A379YJW4"/>
<accession>A0A379YJW4</accession>
<protein>
    <recommendedName>
        <fullName evidence="4">DUF5681 domain-containing protein</fullName>
    </recommendedName>
</protein>
<dbReference type="EMBL" id="UGYO01000001">
    <property type="protein sequence ID" value="SUI46376.1"/>
    <property type="molecule type" value="Genomic_DNA"/>
</dbReference>
<evidence type="ECO:0000313" key="2">
    <source>
        <dbReference type="EMBL" id="SUI46376.1"/>
    </source>
</evidence>
<organism evidence="2 3">
    <name type="scientific">Shewanella algae</name>
    <dbReference type="NCBI Taxonomy" id="38313"/>
    <lineage>
        <taxon>Bacteria</taxon>
        <taxon>Pseudomonadati</taxon>
        <taxon>Pseudomonadota</taxon>
        <taxon>Gammaproteobacteria</taxon>
        <taxon>Alteromonadales</taxon>
        <taxon>Shewanellaceae</taxon>
        <taxon>Shewanella</taxon>
    </lineage>
</organism>